<dbReference type="Pfam" id="PF01364">
    <property type="entry name" value="Peptidase_C25"/>
    <property type="match status" value="1"/>
</dbReference>
<dbReference type="InterPro" id="IPR029030">
    <property type="entry name" value="Caspase-like_dom_sf"/>
</dbReference>
<feature type="signal peptide" evidence="3">
    <location>
        <begin position="1"/>
        <end position="24"/>
    </location>
</feature>
<dbReference type="InterPro" id="IPR013320">
    <property type="entry name" value="ConA-like_dom_sf"/>
</dbReference>
<dbReference type="Gene3D" id="3.40.50.10390">
    <property type="entry name" value="Gingipain r, domain 1"/>
    <property type="match status" value="1"/>
</dbReference>
<keyword evidence="1 3" id="KW-0732">Signal</keyword>
<dbReference type="PANTHER" id="PTHR46769:SF2">
    <property type="entry name" value="FIBROCYSTIN-L ISOFORM 2 PRECURSOR-RELATED"/>
    <property type="match status" value="1"/>
</dbReference>
<evidence type="ECO:0000256" key="3">
    <source>
        <dbReference type="SAM" id="SignalP"/>
    </source>
</evidence>
<dbReference type="SUPFAM" id="SSF52129">
    <property type="entry name" value="Caspase-like"/>
    <property type="match status" value="1"/>
</dbReference>
<dbReference type="Gene3D" id="3.40.50.1460">
    <property type="match status" value="1"/>
</dbReference>
<dbReference type="Pfam" id="PF08126">
    <property type="entry name" value="Propeptide_C25"/>
    <property type="match status" value="1"/>
</dbReference>
<dbReference type="KEGG" id="alus:STSP2_01645"/>
<proteinExistence type="predicted"/>
<dbReference type="Gene3D" id="2.60.40.3800">
    <property type="match status" value="1"/>
</dbReference>
<accession>A0A1U9NKM6</accession>
<dbReference type="Pfam" id="PF13385">
    <property type="entry name" value="Laminin_G_3"/>
    <property type="match status" value="2"/>
</dbReference>
<dbReference type="PROSITE" id="PS51820">
    <property type="entry name" value="PA14"/>
    <property type="match status" value="1"/>
</dbReference>
<reference evidence="6" key="1">
    <citation type="submission" date="2017-02" db="EMBL/GenBank/DDBJ databases">
        <title>Comparative genomics and description of representatives of a novel lineage of planctomycetes thriving in anoxic sediments.</title>
        <authorList>
            <person name="Spring S."/>
            <person name="Bunk B."/>
            <person name="Sproer C."/>
        </authorList>
    </citation>
    <scope>NUCLEOTIDE SEQUENCE [LARGE SCALE GENOMIC DNA]</scope>
    <source>
        <strain evidence="6">ST-NAGAB-D1</strain>
    </source>
</reference>
<dbReference type="SMART" id="SM00758">
    <property type="entry name" value="PA14"/>
    <property type="match status" value="1"/>
</dbReference>
<feature type="domain" description="PA14" evidence="4">
    <location>
        <begin position="1035"/>
        <end position="1191"/>
    </location>
</feature>
<dbReference type="InterPro" id="IPR001791">
    <property type="entry name" value="Laminin_G"/>
</dbReference>
<evidence type="ECO:0000313" key="6">
    <source>
        <dbReference type="Proteomes" id="UP000189674"/>
    </source>
</evidence>
<dbReference type="GO" id="GO:0004197">
    <property type="term" value="F:cysteine-type endopeptidase activity"/>
    <property type="evidence" value="ECO:0007669"/>
    <property type="project" value="InterPro"/>
</dbReference>
<dbReference type="RefSeq" id="WP_236782750.1">
    <property type="nucleotide sequence ID" value="NZ_CP019791.1"/>
</dbReference>
<dbReference type="EMBL" id="CP019791">
    <property type="protein sequence ID" value="AQT68481.1"/>
    <property type="molecule type" value="Genomic_DNA"/>
</dbReference>
<dbReference type="Gene3D" id="2.60.120.200">
    <property type="match status" value="2"/>
</dbReference>
<dbReference type="InterPro" id="IPR012600">
    <property type="entry name" value="Propeptide_C25"/>
</dbReference>
<dbReference type="GO" id="GO:0006508">
    <property type="term" value="P:proteolysis"/>
    <property type="evidence" value="ECO:0007669"/>
    <property type="project" value="InterPro"/>
</dbReference>
<feature type="chain" id="PRO_5012143323" evidence="3">
    <location>
        <begin position="25"/>
        <end position="1552"/>
    </location>
</feature>
<dbReference type="InterPro" id="IPR037524">
    <property type="entry name" value="PA14/GLEYA"/>
</dbReference>
<dbReference type="SUPFAM" id="SSF49899">
    <property type="entry name" value="Concanavalin A-like lectins/glucanases"/>
    <property type="match status" value="2"/>
</dbReference>
<dbReference type="InterPro" id="IPR052387">
    <property type="entry name" value="Fibrocystin"/>
</dbReference>
<dbReference type="Gene3D" id="2.60.120.1560">
    <property type="match status" value="1"/>
</dbReference>
<dbReference type="STRING" id="1936003.STSP2_01645"/>
<gene>
    <name evidence="5" type="ORF">STSP2_01645</name>
</gene>
<name>A0A1U9NKM6_9BACT</name>
<dbReference type="Proteomes" id="UP000189674">
    <property type="component" value="Chromosome"/>
</dbReference>
<keyword evidence="6" id="KW-1185">Reference proteome</keyword>
<dbReference type="InterPro" id="IPR029031">
    <property type="entry name" value="Gingipain_N_sf"/>
</dbReference>
<dbReference type="InterPro" id="IPR001769">
    <property type="entry name" value="Gingipain"/>
</dbReference>
<dbReference type="PANTHER" id="PTHR46769">
    <property type="entry name" value="POLYCYSTIC KIDNEY AND HEPATIC DISEASE 1 (AUTOSOMAL RECESSIVE)-LIKE 1"/>
    <property type="match status" value="1"/>
</dbReference>
<evidence type="ECO:0000256" key="1">
    <source>
        <dbReference type="ARBA" id="ARBA00022729"/>
    </source>
</evidence>
<dbReference type="InterPro" id="IPR018247">
    <property type="entry name" value="EF_Hand_1_Ca_BS"/>
</dbReference>
<dbReference type="InterPro" id="IPR006558">
    <property type="entry name" value="LamG-like"/>
</dbReference>
<dbReference type="SUPFAM" id="SSF56988">
    <property type="entry name" value="Anthrax protective antigen"/>
    <property type="match status" value="1"/>
</dbReference>
<dbReference type="PROSITE" id="PS00018">
    <property type="entry name" value="EF_HAND_1"/>
    <property type="match status" value="1"/>
</dbReference>
<sequence length="1552" mass="168472" precursor="true">MRLKSLCVSAAFFAILAFISVSDAGSIQVDSGNSQFAAAVQELEYSAGADGEVGFGPEGVCFINEPGQPNVPWQMITVLLPPNADMRSLNVQFSDAVYESVTGEYIAPSPPLLTSNQGETIEIWPVGQNIIDGHDIDIYQADAFWPGRGCRVNSSGRMRQWRLVEVAVALVKYNPAAGQIQKLVSADVVVEYQKQGKGRGAVKGRSKASEHARSRLKDMVVNFDQGAADYEIDSVSSDGDILSEDSYSGQLDGGIYEPAPDPGTNGYVIMTSNSIASASSVLDDFIAHKASMGYDVTLVTEQEWGGGTGDAAANNIRAWLQANYESMGIHYLLLIGNPIPDQGTVPMKLYPCGGRNIPTDYFYAELTADWDANDNGIIGESGEIERYFEIYVGRIPYYGSMNDMDGILQKTIDYENSTDTQWRRKFYVPIVPLDSNTSCYQLGEEIKYNLLEPRAIGIDRHYREGYTLSPDQFNFDPPAEFGPSLYPANVWSQNDYGVVVWSTHGWAKGASGIISSGDSAYLDDAHPATTFQGSCDNAYVTYTDNLAYSLLKKGGIGTIGSTRLSYYYSQQTFTNSPTDAGMGYRYAKGIAEGKSCGEALYDLKEEISSWWNHNWTLFNLYGDPSVVVIGPPESLLASPTDGFRTSVTMGNRIPDSSFECKLINDTDRDIEWSGQSLAGRLNVPEGGVVPANSDQTVTVEIRPQLWLPGVHEDKVIFTDLGTGKTLERAVTVTVRPRQMKGYWKLDDGTGTAATDSSGFDEHGVCEGGLSFDQDSVAGHFSSAVEFDGVDDVVKVPALDINSDNVTITAWVKPSGTPDDWASIFMTREGSSAGLCFGYNGELRYLWNSGGKYWDSGLDVRNAWTFVALVIRDDRAVIYKGENGVLESAVDYTSNVPEAFSGPSYIGGDPVEGSYFAGAIDDVRIYNYDLELSDIQAAYDGGRAENPSPVDMSFDVDVPFVDWTDNSQTIGYNLYMGTSESGVTDAGTDSEEFVGTLAESEWAGNWLPYTTYYWRVDPVTPSGTLKGLTWSFTAGDGVGSITREVWHDISGNYVSDLTGDPDYPDNPDVREQIVQFETPQWYSDNYGTRVHGFVVPKVSGHYTFWIAGDDYCELWLSGNHEPANASRIAYINGWTGYRVWNEYASQQSAVMGLKAGKRYYIRALQKEGGGGDHLSVAWQGPGFEREIIPGSCLMPYWEGYNHPPYFASEPVAGDLIEGGDFSGSLASLVRSPMDEDVVFSKAAGPSWLDVSADGSLAGVPSDADTGLNRFSISVAGLDGEYNLQDFQVNVADAATGEMGFYDFAAFAGDWVSGASAGEPVTDLDQDGVLDIADLSLVAESWLKRYDRPGLVYEACFDLDALGGVVDGDLALHGDAVVTQDVGEVKRGNGSLVLDGDGDWASTGFGGVNGAQVRSAAAWVKLDPEQRSGIIVSWGANDIRSGRFIFGVVGGLLHVDVLGAWVKGSTEIADGGWHHVAVVLPEQVPAELAHLKLYVDGELDEFSEIFPASINTVKGETLCIGSYVEKKFFKGCIDDVRVYDRALSQGEISELLGQ</sequence>
<dbReference type="SMART" id="SM00560">
    <property type="entry name" value="LamGL"/>
    <property type="match status" value="1"/>
</dbReference>
<dbReference type="InterPro" id="IPR038490">
    <property type="entry name" value="Gingipain_propep_sf"/>
</dbReference>
<evidence type="ECO:0000256" key="2">
    <source>
        <dbReference type="ARBA" id="ARBA00023157"/>
    </source>
</evidence>
<protein>
    <submittedName>
        <fullName evidence="5">PA14 domain protein</fullName>
    </submittedName>
</protein>
<evidence type="ECO:0000259" key="4">
    <source>
        <dbReference type="PROSITE" id="PS51820"/>
    </source>
</evidence>
<organism evidence="5 6">
    <name type="scientific">Anaerohalosphaera lusitana</name>
    <dbReference type="NCBI Taxonomy" id="1936003"/>
    <lineage>
        <taxon>Bacteria</taxon>
        <taxon>Pseudomonadati</taxon>
        <taxon>Planctomycetota</taxon>
        <taxon>Phycisphaerae</taxon>
        <taxon>Sedimentisphaerales</taxon>
        <taxon>Anaerohalosphaeraceae</taxon>
        <taxon>Anaerohalosphaera</taxon>
    </lineage>
</organism>
<dbReference type="Pfam" id="PF07691">
    <property type="entry name" value="PA14"/>
    <property type="match status" value="1"/>
</dbReference>
<evidence type="ECO:0000313" key="5">
    <source>
        <dbReference type="EMBL" id="AQT68481.1"/>
    </source>
</evidence>
<dbReference type="InterPro" id="IPR011658">
    <property type="entry name" value="PA14_dom"/>
</dbReference>
<dbReference type="CDD" id="cd00110">
    <property type="entry name" value="LamG"/>
    <property type="match status" value="1"/>
</dbReference>
<keyword evidence="2" id="KW-1015">Disulfide bond</keyword>